<evidence type="ECO:0000256" key="4">
    <source>
        <dbReference type="PROSITE-ProRule" id="PRU00335"/>
    </source>
</evidence>
<accession>A0A318JUY2</accession>
<dbReference type="InterPro" id="IPR025996">
    <property type="entry name" value="MT1864/Rv1816-like_C"/>
</dbReference>
<evidence type="ECO:0000259" key="5">
    <source>
        <dbReference type="PROSITE" id="PS50977"/>
    </source>
</evidence>
<protein>
    <submittedName>
        <fullName evidence="6">TetR family transcriptional regulator</fullName>
    </submittedName>
</protein>
<name>A0A318JUY2_9NOCA</name>
<gene>
    <name evidence="6" type="ORF">DFR70_11975</name>
</gene>
<dbReference type="InterPro" id="IPR009057">
    <property type="entry name" value="Homeodomain-like_sf"/>
</dbReference>
<dbReference type="InterPro" id="IPR001647">
    <property type="entry name" value="HTH_TetR"/>
</dbReference>
<dbReference type="Gene3D" id="1.10.357.10">
    <property type="entry name" value="Tetracycline Repressor, domain 2"/>
    <property type="match status" value="1"/>
</dbReference>
<proteinExistence type="predicted"/>
<feature type="domain" description="HTH tetR-type" evidence="5">
    <location>
        <begin position="17"/>
        <end position="78"/>
    </location>
</feature>
<keyword evidence="7" id="KW-1185">Reference proteome</keyword>
<keyword evidence="3" id="KW-0804">Transcription</keyword>
<dbReference type="AlphaFoldDB" id="A0A318JUY2"/>
<feature type="DNA-binding region" description="H-T-H motif" evidence="4">
    <location>
        <begin position="41"/>
        <end position="60"/>
    </location>
</feature>
<dbReference type="PROSITE" id="PS50977">
    <property type="entry name" value="HTH_TETR_2"/>
    <property type="match status" value="1"/>
</dbReference>
<evidence type="ECO:0000256" key="2">
    <source>
        <dbReference type="ARBA" id="ARBA00023125"/>
    </source>
</evidence>
<evidence type="ECO:0000313" key="7">
    <source>
        <dbReference type="Proteomes" id="UP000247569"/>
    </source>
</evidence>
<dbReference type="RefSeq" id="WP_040733941.1">
    <property type="nucleotide sequence ID" value="NZ_QJKF01000019.1"/>
</dbReference>
<dbReference type="GO" id="GO:0003700">
    <property type="term" value="F:DNA-binding transcription factor activity"/>
    <property type="evidence" value="ECO:0007669"/>
    <property type="project" value="TreeGrafter"/>
</dbReference>
<dbReference type="Pfam" id="PF13305">
    <property type="entry name" value="TetR_C_33"/>
    <property type="match status" value="1"/>
</dbReference>
<reference evidence="6 7" key="1">
    <citation type="submission" date="2018-05" db="EMBL/GenBank/DDBJ databases">
        <title>Genomic Encyclopedia of Type Strains, Phase IV (KMG-IV): sequencing the most valuable type-strain genomes for metagenomic binning, comparative biology and taxonomic classification.</title>
        <authorList>
            <person name="Goeker M."/>
        </authorList>
    </citation>
    <scope>NUCLEOTIDE SEQUENCE [LARGE SCALE GENOMIC DNA]</scope>
    <source>
        <strain evidence="6 7">DSM 44704</strain>
    </source>
</reference>
<dbReference type="PANTHER" id="PTHR30055:SF220">
    <property type="entry name" value="TETR-FAMILY REGULATORY PROTEIN"/>
    <property type="match status" value="1"/>
</dbReference>
<dbReference type="EMBL" id="QJKF01000019">
    <property type="protein sequence ID" value="PXX56523.1"/>
    <property type="molecule type" value="Genomic_DNA"/>
</dbReference>
<keyword evidence="1" id="KW-0805">Transcription regulation</keyword>
<dbReference type="SUPFAM" id="SSF46689">
    <property type="entry name" value="Homeodomain-like"/>
    <property type="match status" value="1"/>
</dbReference>
<keyword evidence="2 4" id="KW-0238">DNA-binding</keyword>
<sequence length="210" mass="22014">MSGTSAKPTRRSTYRHGALRDALLDAGVAMAREGGGPQAIVLREAARRAGVAPNAAYTHFKDRDALVQAVARVALSRLAAAMLAEQDAITGADAARARFRAVGAGYLRFARDEPGLFRTAFATQRDVSAVAEPAAGPTGRSAIEILGDALDGLVAAGLLPPERRPGAEFLAWPTVHGLACLVVEGPLRFLAADQFDGLTTQLLDMIDRGI</sequence>
<evidence type="ECO:0000256" key="1">
    <source>
        <dbReference type="ARBA" id="ARBA00023015"/>
    </source>
</evidence>
<dbReference type="GO" id="GO:0000976">
    <property type="term" value="F:transcription cis-regulatory region binding"/>
    <property type="evidence" value="ECO:0007669"/>
    <property type="project" value="TreeGrafter"/>
</dbReference>
<evidence type="ECO:0000256" key="3">
    <source>
        <dbReference type="ARBA" id="ARBA00023163"/>
    </source>
</evidence>
<dbReference type="InterPro" id="IPR050109">
    <property type="entry name" value="HTH-type_TetR-like_transc_reg"/>
</dbReference>
<dbReference type="PANTHER" id="PTHR30055">
    <property type="entry name" value="HTH-TYPE TRANSCRIPTIONAL REGULATOR RUTR"/>
    <property type="match status" value="1"/>
</dbReference>
<dbReference type="InterPro" id="IPR036271">
    <property type="entry name" value="Tet_transcr_reg_TetR-rel_C_sf"/>
</dbReference>
<comment type="caution">
    <text evidence="6">The sequence shown here is derived from an EMBL/GenBank/DDBJ whole genome shotgun (WGS) entry which is preliminary data.</text>
</comment>
<organism evidence="6 7">
    <name type="scientific">Nocardia tenerifensis</name>
    <dbReference type="NCBI Taxonomy" id="228006"/>
    <lineage>
        <taxon>Bacteria</taxon>
        <taxon>Bacillati</taxon>
        <taxon>Actinomycetota</taxon>
        <taxon>Actinomycetes</taxon>
        <taxon>Mycobacteriales</taxon>
        <taxon>Nocardiaceae</taxon>
        <taxon>Nocardia</taxon>
    </lineage>
</organism>
<dbReference type="Proteomes" id="UP000247569">
    <property type="component" value="Unassembled WGS sequence"/>
</dbReference>
<dbReference type="SUPFAM" id="SSF48498">
    <property type="entry name" value="Tetracyclin repressor-like, C-terminal domain"/>
    <property type="match status" value="1"/>
</dbReference>
<dbReference type="Pfam" id="PF00440">
    <property type="entry name" value="TetR_N"/>
    <property type="match status" value="1"/>
</dbReference>
<evidence type="ECO:0000313" key="6">
    <source>
        <dbReference type="EMBL" id="PXX56523.1"/>
    </source>
</evidence>